<dbReference type="SUPFAM" id="SSF48264">
    <property type="entry name" value="Cytochrome P450"/>
    <property type="match status" value="1"/>
</dbReference>
<evidence type="ECO:0000256" key="4">
    <source>
        <dbReference type="ARBA" id="ARBA00023002"/>
    </source>
</evidence>
<dbReference type="GO" id="GO:0016705">
    <property type="term" value="F:oxidoreductase activity, acting on paired donors, with incorporation or reduction of molecular oxygen"/>
    <property type="evidence" value="ECO:0007669"/>
    <property type="project" value="InterPro"/>
</dbReference>
<dbReference type="CDD" id="cd11029">
    <property type="entry name" value="CYP107-like"/>
    <property type="match status" value="1"/>
</dbReference>
<evidence type="ECO:0000256" key="3">
    <source>
        <dbReference type="ARBA" id="ARBA00022723"/>
    </source>
</evidence>
<keyword evidence="3 7" id="KW-0479">Metal-binding</keyword>
<dbReference type="InterPro" id="IPR017972">
    <property type="entry name" value="Cyt_P450_CS"/>
</dbReference>
<dbReference type="AlphaFoldDB" id="A0A023WB15"/>
<dbReference type="Pfam" id="PF00067">
    <property type="entry name" value="p450"/>
    <property type="match status" value="2"/>
</dbReference>
<evidence type="ECO:0000256" key="5">
    <source>
        <dbReference type="ARBA" id="ARBA00023004"/>
    </source>
</evidence>
<dbReference type="Gene3D" id="1.10.630.10">
    <property type="entry name" value="Cytochrome P450"/>
    <property type="match status" value="1"/>
</dbReference>
<proteinExistence type="inferred from homology"/>
<evidence type="ECO:0000256" key="7">
    <source>
        <dbReference type="RuleBase" id="RU000461"/>
    </source>
</evidence>
<keyword evidence="4 7" id="KW-0560">Oxidoreductase</keyword>
<dbReference type="GO" id="GO:0005506">
    <property type="term" value="F:iron ion binding"/>
    <property type="evidence" value="ECO:0007669"/>
    <property type="project" value="InterPro"/>
</dbReference>
<dbReference type="SMR" id="A0A023WB15"/>
<dbReference type="InterPro" id="IPR036396">
    <property type="entry name" value="Cyt_P450_sf"/>
</dbReference>
<dbReference type="EMBL" id="KJ433554">
    <property type="protein sequence ID" value="AHY30288.1"/>
    <property type="molecule type" value="Genomic_DNA"/>
</dbReference>
<keyword evidence="6 7" id="KW-0503">Monooxygenase</keyword>
<keyword evidence="2 7" id="KW-0349">Heme</keyword>
<evidence type="ECO:0000256" key="2">
    <source>
        <dbReference type="ARBA" id="ARBA00022617"/>
    </source>
</evidence>
<accession>A0A023WB15</accession>
<dbReference type="PROSITE" id="PS00086">
    <property type="entry name" value="CYTOCHROME_P450"/>
    <property type="match status" value="1"/>
</dbReference>
<dbReference type="FunFam" id="1.10.630.10:FF:000018">
    <property type="entry name" value="Cytochrome P450 monooxygenase"/>
    <property type="match status" value="1"/>
</dbReference>
<reference evidence="9" key="2">
    <citation type="submission" date="2014-02" db="EMBL/GenBank/DDBJ databases">
        <authorList>
            <person name="Ban J.-G."/>
            <person name="Woo M.-W."/>
            <person name="Lee B.-R."/>
            <person name="Lee M.-J."/>
            <person name="Choi S.-S."/>
            <person name="Kim E.-S."/>
        </authorList>
    </citation>
    <scope>NUCLEOTIDE SEQUENCE</scope>
    <source>
        <strain evidence="9">KCTC 9441</strain>
    </source>
</reference>
<dbReference type="InterPro" id="IPR002397">
    <property type="entry name" value="Cyt_P450_B"/>
</dbReference>
<keyword evidence="5 7" id="KW-0408">Iron</keyword>
<protein>
    <submittedName>
        <fullName evidence="9">Cytochrome P450 hydroxylase pa1</fullName>
    </submittedName>
</protein>
<dbReference type="GO" id="GO:0020037">
    <property type="term" value="F:heme binding"/>
    <property type="evidence" value="ECO:0007669"/>
    <property type="project" value="InterPro"/>
</dbReference>
<dbReference type="PANTHER" id="PTHR46696:SF1">
    <property type="entry name" value="CYTOCHROME P450 YJIB-RELATED"/>
    <property type="match status" value="1"/>
</dbReference>
<dbReference type="GO" id="GO:0004497">
    <property type="term" value="F:monooxygenase activity"/>
    <property type="evidence" value="ECO:0007669"/>
    <property type="project" value="UniProtKB-KW"/>
</dbReference>
<sequence>METSRPLTRAREERSPEMAAPSAVDLMDPAVTADPYTAYGRMREQAPTTTVTMLGSPPAVLVTRYDDVRTVLTDPRFVTDPALAGGPDTREQIMATMGVPDDVAGYLVRNILTTDGDEHTRLRKLVSRAFTVKRVAALRPRVEEITAALLDEVAAAGAGGAPVDLVEALAYPLPITVICELVGVPEPERPQWHEWGAVLTTMDRERTGPALRAAIAHVHALVDARRAEPADDLVSALIAAQDDDGDRLSDREMVTMIFAIVMAGHETTAHLVTNGVLALLGAPDQLAALRADPAGWPGAVHELMRARGPVQFTQFRYPTVDVELGGTVVPAGTPVIAGLLPANHDPRAYDRPDELDVARETGRGEGHLGFGQGAHYCLGAALARQEGEVAFRTLFERFPGLRLAVPAAEVAWLPRPGFSRVAALPVLTG</sequence>
<feature type="region of interest" description="Disordered" evidence="8">
    <location>
        <begin position="1"/>
        <end position="21"/>
    </location>
</feature>
<evidence type="ECO:0000256" key="8">
    <source>
        <dbReference type="SAM" id="MobiDB-lite"/>
    </source>
</evidence>
<reference evidence="9" key="1">
    <citation type="journal article" date="2014" name="J. Ind. Microbiol. Biotechnol.">
        <title>A novel regio-specific cyclosporin hydroxylase gene revealed through the genome mining of Pseudonocardia autotrophica.</title>
        <authorList>
            <person name="Ban J.G."/>
            <person name="Woo M.W."/>
            <person name="Lee B.R."/>
            <person name="Lee M.J."/>
            <person name="Choi S.S."/>
            <person name="Kim E.S."/>
        </authorList>
    </citation>
    <scope>NUCLEOTIDE SEQUENCE</scope>
    <source>
        <strain evidence="9">KCTC 9441</strain>
    </source>
</reference>
<comment type="similarity">
    <text evidence="1 7">Belongs to the cytochrome P450 family.</text>
</comment>
<dbReference type="InterPro" id="IPR001128">
    <property type="entry name" value="Cyt_P450"/>
</dbReference>
<dbReference type="PANTHER" id="PTHR46696">
    <property type="entry name" value="P450, PUTATIVE (EUROFUNG)-RELATED"/>
    <property type="match status" value="1"/>
</dbReference>
<organism evidence="9">
    <name type="scientific">Pseudonocardia autotrophica</name>
    <name type="common">Amycolata autotrophica</name>
    <name type="synonym">Nocardia autotrophica</name>
    <dbReference type="NCBI Taxonomy" id="2074"/>
    <lineage>
        <taxon>Bacteria</taxon>
        <taxon>Bacillati</taxon>
        <taxon>Actinomycetota</taxon>
        <taxon>Actinomycetes</taxon>
        <taxon>Pseudonocardiales</taxon>
        <taxon>Pseudonocardiaceae</taxon>
        <taxon>Pseudonocardia</taxon>
    </lineage>
</organism>
<evidence type="ECO:0000256" key="1">
    <source>
        <dbReference type="ARBA" id="ARBA00010617"/>
    </source>
</evidence>
<dbReference type="PRINTS" id="PR00359">
    <property type="entry name" value="BP450"/>
</dbReference>
<evidence type="ECO:0000256" key="6">
    <source>
        <dbReference type="ARBA" id="ARBA00023033"/>
    </source>
</evidence>
<evidence type="ECO:0000313" key="9">
    <source>
        <dbReference type="EMBL" id="AHY30288.1"/>
    </source>
</evidence>
<name>A0A023WB15_PSEAH</name>